<dbReference type="SUPFAM" id="SSF47384">
    <property type="entry name" value="Homodimeric domain of signal transducing histidine kinase"/>
    <property type="match status" value="1"/>
</dbReference>
<dbReference type="SMART" id="SM00388">
    <property type="entry name" value="HisKA"/>
    <property type="match status" value="1"/>
</dbReference>
<evidence type="ECO:0000259" key="16">
    <source>
        <dbReference type="PROSITE" id="PS50109"/>
    </source>
</evidence>
<dbReference type="PRINTS" id="PR00344">
    <property type="entry name" value="BCTRLSENSOR"/>
</dbReference>
<evidence type="ECO:0000256" key="7">
    <source>
        <dbReference type="ARBA" id="ARBA00022692"/>
    </source>
</evidence>
<dbReference type="EC" id="2.7.13.3" evidence="3"/>
<keyword evidence="11 15" id="KW-1133">Transmembrane helix</keyword>
<dbReference type="RefSeq" id="WP_092491265.1">
    <property type="nucleotide sequence ID" value="NZ_FNKD01000001.1"/>
</dbReference>
<keyword evidence="5" id="KW-0597">Phosphoprotein</keyword>
<keyword evidence="10" id="KW-0067">ATP-binding</keyword>
<dbReference type="PROSITE" id="PS50885">
    <property type="entry name" value="HAMP"/>
    <property type="match status" value="1"/>
</dbReference>
<evidence type="ECO:0000259" key="17">
    <source>
        <dbReference type="PROSITE" id="PS50885"/>
    </source>
</evidence>
<dbReference type="SUPFAM" id="SSF158472">
    <property type="entry name" value="HAMP domain-like"/>
    <property type="match status" value="1"/>
</dbReference>
<dbReference type="Pfam" id="PF02518">
    <property type="entry name" value="HATPase_c"/>
    <property type="match status" value="1"/>
</dbReference>
<feature type="transmembrane region" description="Helical" evidence="15">
    <location>
        <begin position="165"/>
        <end position="187"/>
    </location>
</feature>
<dbReference type="Pfam" id="PF00512">
    <property type="entry name" value="HisKA"/>
    <property type="match status" value="1"/>
</dbReference>
<evidence type="ECO:0000313" key="18">
    <source>
        <dbReference type="EMBL" id="SDQ09348.1"/>
    </source>
</evidence>
<dbReference type="InterPro" id="IPR036097">
    <property type="entry name" value="HisK_dim/P_sf"/>
</dbReference>
<dbReference type="PROSITE" id="PS50109">
    <property type="entry name" value="HIS_KIN"/>
    <property type="match status" value="1"/>
</dbReference>
<keyword evidence="12" id="KW-0902">Two-component regulatory system</keyword>
<evidence type="ECO:0000256" key="5">
    <source>
        <dbReference type="ARBA" id="ARBA00022553"/>
    </source>
</evidence>
<dbReference type="CDD" id="cd00075">
    <property type="entry name" value="HATPase"/>
    <property type="match status" value="1"/>
</dbReference>
<dbReference type="CDD" id="cd00082">
    <property type="entry name" value="HisKA"/>
    <property type="match status" value="1"/>
</dbReference>
<dbReference type="InterPro" id="IPR003660">
    <property type="entry name" value="HAMP_dom"/>
</dbReference>
<dbReference type="Gene3D" id="1.10.287.130">
    <property type="match status" value="1"/>
</dbReference>
<dbReference type="InterPro" id="IPR036890">
    <property type="entry name" value="HATPase_C_sf"/>
</dbReference>
<sequence length="480" mass="54085">MSIRKRLFISNAAMIVMPIIFIIVIVILLNIVISGGFNQFQKGGWNSMEENDIETFNSLKKTASLEQGKLDDPAYLQSLTNQLEGDESGIVIRKGSELSYTSNRIGDISYHDLPQFGKNEFNTRPPFGHDKYTIKQYDFYFDNGTEGSIFLLSESSSFAQFARTFFPILFISLILLLILTNVLLSYFMSKGILKPVRQLSNAAANIRNGNLDFSVKPVSKDELGELVKSFDEMRLQLKESMELRDKYENNRKELIANISHDLKTPITSIMGYVEGIQDGVANTKEKRGRYLETIHAKAEYMDMLIKELSLYSKLDVKSLQFHFEEVNIKAFVKDYLEEMKPELMDNKVQLTFNENAVSQTTVSLDRDKLIRVMNNIIYNSIKYIDKSESIIKISLKDLGNMVEVRISDNGPGVSEVDLANIFNRFYQTDPSRNKGGSGLGLAIASQIIKAHGGTISATSPQNGGLTICFTLNKTEGDKHA</sequence>
<keyword evidence="7 15" id="KW-0812">Transmembrane</keyword>
<feature type="coiled-coil region" evidence="14">
    <location>
        <begin position="230"/>
        <end position="257"/>
    </location>
</feature>
<evidence type="ECO:0000256" key="14">
    <source>
        <dbReference type="SAM" id="Coils"/>
    </source>
</evidence>
<evidence type="ECO:0000256" key="1">
    <source>
        <dbReference type="ARBA" id="ARBA00000085"/>
    </source>
</evidence>
<dbReference type="FunFam" id="3.30.565.10:FF:000006">
    <property type="entry name" value="Sensor histidine kinase WalK"/>
    <property type="match status" value="1"/>
</dbReference>
<dbReference type="InterPro" id="IPR003594">
    <property type="entry name" value="HATPase_dom"/>
</dbReference>
<dbReference type="GO" id="GO:0005886">
    <property type="term" value="C:plasma membrane"/>
    <property type="evidence" value="ECO:0007669"/>
    <property type="project" value="UniProtKB-SubCell"/>
</dbReference>
<keyword evidence="8" id="KW-0547">Nucleotide-binding</keyword>
<feature type="transmembrane region" description="Helical" evidence="15">
    <location>
        <begin position="12"/>
        <end position="33"/>
    </location>
</feature>
<dbReference type="InterPro" id="IPR005467">
    <property type="entry name" value="His_kinase_dom"/>
</dbReference>
<gene>
    <name evidence="18" type="ORF">SAMN05216231_0382</name>
</gene>
<feature type="domain" description="HAMP" evidence="17">
    <location>
        <begin position="190"/>
        <end position="242"/>
    </location>
</feature>
<dbReference type="Proteomes" id="UP000199444">
    <property type="component" value="Unassembled WGS sequence"/>
</dbReference>
<evidence type="ECO:0000256" key="4">
    <source>
        <dbReference type="ARBA" id="ARBA00022475"/>
    </source>
</evidence>
<dbReference type="PANTHER" id="PTHR45528">
    <property type="entry name" value="SENSOR HISTIDINE KINASE CPXA"/>
    <property type="match status" value="1"/>
</dbReference>
<comment type="subcellular location">
    <subcellularLocation>
        <location evidence="2">Cell membrane</location>
        <topology evidence="2">Multi-pass membrane protein</topology>
    </subcellularLocation>
</comment>
<evidence type="ECO:0000256" key="12">
    <source>
        <dbReference type="ARBA" id="ARBA00023012"/>
    </source>
</evidence>
<evidence type="ECO:0000256" key="2">
    <source>
        <dbReference type="ARBA" id="ARBA00004651"/>
    </source>
</evidence>
<evidence type="ECO:0000256" key="3">
    <source>
        <dbReference type="ARBA" id="ARBA00012438"/>
    </source>
</evidence>
<dbReference type="SUPFAM" id="SSF55874">
    <property type="entry name" value="ATPase domain of HSP90 chaperone/DNA topoisomerase II/histidine kinase"/>
    <property type="match status" value="1"/>
</dbReference>
<dbReference type="SMART" id="SM00304">
    <property type="entry name" value="HAMP"/>
    <property type="match status" value="1"/>
</dbReference>
<comment type="catalytic activity">
    <reaction evidence="1">
        <text>ATP + protein L-histidine = ADP + protein N-phospho-L-histidine.</text>
        <dbReference type="EC" id="2.7.13.3"/>
    </reaction>
</comment>
<keyword evidence="4" id="KW-1003">Cell membrane</keyword>
<dbReference type="InterPro" id="IPR004358">
    <property type="entry name" value="Sig_transdc_His_kin-like_C"/>
</dbReference>
<evidence type="ECO:0000256" key="13">
    <source>
        <dbReference type="ARBA" id="ARBA00023136"/>
    </source>
</evidence>
<dbReference type="FunFam" id="1.10.287.130:FF:000001">
    <property type="entry name" value="Two-component sensor histidine kinase"/>
    <property type="match status" value="1"/>
</dbReference>
<dbReference type="Pfam" id="PF00672">
    <property type="entry name" value="HAMP"/>
    <property type="match status" value="1"/>
</dbReference>
<organism evidence="18 19">
    <name type="scientific">Virgibacillus salinus</name>
    <dbReference type="NCBI Taxonomy" id="553311"/>
    <lineage>
        <taxon>Bacteria</taxon>
        <taxon>Bacillati</taxon>
        <taxon>Bacillota</taxon>
        <taxon>Bacilli</taxon>
        <taxon>Bacillales</taxon>
        <taxon>Bacillaceae</taxon>
        <taxon>Virgibacillus</taxon>
    </lineage>
</organism>
<protein>
    <recommendedName>
        <fullName evidence="3">histidine kinase</fullName>
        <ecNumber evidence="3">2.7.13.3</ecNumber>
    </recommendedName>
</protein>
<evidence type="ECO:0000313" key="19">
    <source>
        <dbReference type="Proteomes" id="UP000199444"/>
    </source>
</evidence>
<accession>A0A1H0Y2H1</accession>
<evidence type="ECO:0000256" key="8">
    <source>
        <dbReference type="ARBA" id="ARBA00022741"/>
    </source>
</evidence>
<dbReference type="InterPro" id="IPR003661">
    <property type="entry name" value="HisK_dim/P_dom"/>
</dbReference>
<evidence type="ECO:0000256" key="11">
    <source>
        <dbReference type="ARBA" id="ARBA00022989"/>
    </source>
</evidence>
<reference evidence="18 19" key="1">
    <citation type="submission" date="2016-10" db="EMBL/GenBank/DDBJ databases">
        <authorList>
            <person name="de Groot N.N."/>
        </authorList>
    </citation>
    <scope>NUCLEOTIDE SEQUENCE [LARGE SCALE GENOMIC DNA]</scope>
    <source>
        <strain evidence="18 19">CGMCC 1.10449</strain>
    </source>
</reference>
<keyword evidence="19" id="KW-1185">Reference proteome</keyword>
<name>A0A1H0Y2H1_9BACI</name>
<dbReference type="AlphaFoldDB" id="A0A1H0Y2H1"/>
<dbReference type="CDD" id="cd06225">
    <property type="entry name" value="HAMP"/>
    <property type="match status" value="1"/>
</dbReference>
<evidence type="ECO:0000256" key="10">
    <source>
        <dbReference type="ARBA" id="ARBA00022840"/>
    </source>
</evidence>
<keyword evidence="9 18" id="KW-0418">Kinase</keyword>
<evidence type="ECO:0000256" key="15">
    <source>
        <dbReference type="SAM" id="Phobius"/>
    </source>
</evidence>
<feature type="domain" description="Histidine kinase" evidence="16">
    <location>
        <begin position="257"/>
        <end position="475"/>
    </location>
</feature>
<dbReference type="Gene3D" id="3.30.565.10">
    <property type="entry name" value="Histidine kinase-like ATPase, C-terminal domain"/>
    <property type="match status" value="1"/>
</dbReference>
<dbReference type="SMART" id="SM00387">
    <property type="entry name" value="HATPase_c"/>
    <property type="match status" value="1"/>
</dbReference>
<evidence type="ECO:0000256" key="6">
    <source>
        <dbReference type="ARBA" id="ARBA00022679"/>
    </source>
</evidence>
<dbReference type="EMBL" id="FNKD01000001">
    <property type="protein sequence ID" value="SDQ09348.1"/>
    <property type="molecule type" value="Genomic_DNA"/>
</dbReference>
<dbReference type="InterPro" id="IPR050398">
    <property type="entry name" value="HssS/ArlS-like"/>
</dbReference>
<dbReference type="GO" id="GO:0005524">
    <property type="term" value="F:ATP binding"/>
    <property type="evidence" value="ECO:0007669"/>
    <property type="project" value="UniProtKB-KW"/>
</dbReference>
<keyword evidence="13 15" id="KW-0472">Membrane</keyword>
<dbReference type="PANTHER" id="PTHR45528:SF1">
    <property type="entry name" value="SENSOR HISTIDINE KINASE CPXA"/>
    <property type="match status" value="1"/>
</dbReference>
<dbReference type="Gene3D" id="6.10.340.10">
    <property type="match status" value="1"/>
</dbReference>
<keyword evidence="14" id="KW-0175">Coiled coil</keyword>
<evidence type="ECO:0000256" key="9">
    <source>
        <dbReference type="ARBA" id="ARBA00022777"/>
    </source>
</evidence>
<dbReference type="GO" id="GO:0000155">
    <property type="term" value="F:phosphorelay sensor kinase activity"/>
    <property type="evidence" value="ECO:0007669"/>
    <property type="project" value="InterPro"/>
</dbReference>
<keyword evidence="6" id="KW-0808">Transferase</keyword>
<dbReference type="STRING" id="553311.SAMN05216231_0382"/>
<proteinExistence type="predicted"/>